<reference evidence="2" key="2">
    <citation type="submission" date="2015-01" db="EMBL/GenBank/DDBJ databases">
        <title>Evolutionary Origins and Diversification of the Mycorrhizal Mutualists.</title>
        <authorList>
            <consortium name="DOE Joint Genome Institute"/>
            <consortium name="Mycorrhizal Genomics Consortium"/>
            <person name="Kohler A."/>
            <person name="Kuo A."/>
            <person name="Nagy L.G."/>
            <person name="Floudas D."/>
            <person name="Copeland A."/>
            <person name="Barry K.W."/>
            <person name="Cichocki N."/>
            <person name="Veneault-Fourrey C."/>
            <person name="LaButti K."/>
            <person name="Lindquist E.A."/>
            <person name="Lipzen A."/>
            <person name="Lundell T."/>
            <person name="Morin E."/>
            <person name="Murat C."/>
            <person name="Riley R."/>
            <person name="Ohm R."/>
            <person name="Sun H."/>
            <person name="Tunlid A."/>
            <person name="Henrissat B."/>
            <person name="Grigoriev I.V."/>
            <person name="Hibbett D.S."/>
            <person name="Martin F."/>
        </authorList>
    </citation>
    <scope>NUCLEOTIDE SEQUENCE [LARGE SCALE GENOMIC DNA]</scope>
    <source>
        <strain evidence="2">Marx 270</strain>
    </source>
</reference>
<dbReference type="EMBL" id="KN831963">
    <property type="protein sequence ID" value="KIO06495.1"/>
    <property type="molecule type" value="Genomic_DNA"/>
</dbReference>
<gene>
    <name evidence="1" type="ORF">M404DRAFT_89131</name>
</gene>
<name>A0A0C3P053_PISTI</name>
<evidence type="ECO:0000313" key="1">
    <source>
        <dbReference type="EMBL" id="KIO06495.1"/>
    </source>
</evidence>
<feature type="non-terminal residue" evidence="1">
    <location>
        <position position="87"/>
    </location>
</feature>
<protein>
    <submittedName>
        <fullName evidence="1">Uncharacterized protein</fullName>
    </submittedName>
</protein>
<dbReference type="InParanoid" id="A0A0C3P053"/>
<dbReference type="Proteomes" id="UP000054217">
    <property type="component" value="Unassembled WGS sequence"/>
</dbReference>
<proteinExistence type="predicted"/>
<accession>A0A0C3P053</accession>
<dbReference type="AlphaFoldDB" id="A0A0C3P053"/>
<dbReference type="STRING" id="870435.A0A0C3P053"/>
<keyword evidence="2" id="KW-1185">Reference proteome</keyword>
<evidence type="ECO:0000313" key="2">
    <source>
        <dbReference type="Proteomes" id="UP000054217"/>
    </source>
</evidence>
<organism evidence="1 2">
    <name type="scientific">Pisolithus tinctorius Marx 270</name>
    <dbReference type="NCBI Taxonomy" id="870435"/>
    <lineage>
        <taxon>Eukaryota</taxon>
        <taxon>Fungi</taxon>
        <taxon>Dikarya</taxon>
        <taxon>Basidiomycota</taxon>
        <taxon>Agaricomycotina</taxon>
        <taxon>Agaricomycetes</taxon>
        <taxon>Agaricomycetidae</taxon>
        <taxon>Boletales</taxon>
        <taxon>Sclerodermatineae</taxon>
        <taxon>Pisolithaceae</taxon>
        <taxon>Pisolithus</taxon>
    </lineage>
</organism>
<sequence length="87" mass="9136">ISNGAGPDISLNILQTVPSPEDLINHVFPSHIMTNLGTCLKQAILCPTNHQVDAYNTIALSCLSSSSTMYLAADTLKEASDAGIIPP</sequence>
<reference evidence="1 2" key="1">
    <citation type="submission" date="2014-04" db="EMBL/GenBank/DDBJ databases">
        <authorList>
            <consortium name="DOE Joint Genome Institute"/>
            <person name="Kuo A."/>
            <person name="Kohler A."/>
            <person name="Costa M.D."/>
            <person name="Nagy L.G."/>
            <person name="Floudas D."/>
            <person name="Copeland A."/>
            <person name="Barry K.W."/>
            <person name="Cichocki N."/>
            <person name="Veneault-Fourrey C."/>
            <person name="LaButti K."/>
            <person name="Lindquist E.A."/>
            <person name="Lipzen A."/>
            <person name="Lundell T."/>
            <person name="Morin E."/>
            <person name="Murat C."/>
            <person name="Sun H."/>
            <person name="Tunlid A."/>
            <person name="Henrissat B."/>
            <person name="Grigoriev I.V."/>
            <person name="Hibbett D.S."/>
            <person name="Martin F."/>
            <person name="Nordberg H.P."/>
            <person name="Cantor M.N."/>
            <person name="Hua S.X."/>
        </authorList>
    </citation>
    <scope>NUCLEOTIDE SEQUENCE [LARGE SCALE GENOMIC DNA]</scope>
    <source>
        <strain evidence="1 2">Marx 270</strain>
    </source>
</reference>
<feature type="non-terminal residue" evidence="1">
    <location>
        <position position="1"/>
    </location>
</feature>
<dbReference type="HOGENOM" id="CLU_2489477_0_0_1"/>
<dbReference type="OrthoDB" id="10487350at2759"/>